<keyword evidence="1 7" id="KW-0963">Cytoplasm</keyword>
<dbReference type="AlphaFoldDB" id="L0EUC1"/>
<evidence type="ECO:0000256" key="3">
    <source>
        <dbReference type="ARBA" id="ARBA00022769"/>
    </source>
</evidence>
<dbReference type="InterPro" id="IPR001162">
    <property type="entry name" value="UvrC_RNase_H_dom"/>
</dbReference>
<dbReference type="Pfam" id="PF08459">
    <property type="entry name" value="UvrC_RNaseH_dom"/>
    <property type="match status" value="1"/>
</dbReference>
<dbReference type="PANTHER" id="PTHR30562:SF1">
    <property type="entry name" value="UVRABC SYSTEM PROTEIN C"/>
    <property type="match status" value="1"/>
</dbReference>
<reference evidence="11 12" key="1">
    <citation type="journal article" date="2012" name="Stand. Genomic Sci.">
        <title>Complete genome sequence of Liberibacter crescens BT-1.</title>
        <authorList>
            <person name="Leonard M.T."/>
            <person name="Fagen J.R."/>
            <person name="Davis-Richardson A.G."/>
            <person name="Davis M.J."/>
            <person name="Triplett E.W."/>
        </authorList>
    </citation>
    <scope>NUCLEOTIDE SEQUENCE [LARGE SCALE GENOMIC DNA]</scope>
    <source>
        <strain evidence="11 12">BT-1</strain>
    </source>
</reference>
<dbReference type="GO" id="GO:0009432">
    <property type="term" value="P:SOS response"/>
    <property type="evidence" value="ECO:0007669"/>
    <property type="project" value="UniProtKB-UniRule"/>
</dbReference>
<keyword evidence="5 7" id="KW-0234">DNA repair</keyword>
<dbReference type="PROSITE" id="PS50164">
    <property type="entry name" value="GIY_YIG"/>
    <property type="match status" value="1"/>
</dbReference>
<keyword evidence="12" id="KW-1185">Reference proteome</keyword>
<dbReference type="InterPro" id="IPR000305">
    <property type="entry name" value="GIY-YIG_endonuc"/>
</dbReference>
<comment type="similarity">
    <text evidence="7">Belongs to the UvrC family.</text>
</comment>
<evidence type="ECO:0000259" key="8">
    <source>
        <dbReference type="PROSITE" id="PS50151"/>
    </source>
</evidence>
<dbReference type="Pfam" id="PF02151">
    <property type="entry name" value="UVR"/>
    <property type="match status" value="1"/>
</dbReference>
<comment type="subunit">
    <text evidence="7">Interacts with UvrB in an incision complex.</text>
</comment>
<dbReference type="EMBL" id="CP003789">
    <property type="protein sequence ID" value="AGA65144.1"/>
    <property type="molecule type" value="Genomic_DNA"/>
</dbReference>
<dbReference type="PATRIC" id="fig|1215343.11.peg.1188"/>
<dbReference type="CDD" id="cd10434">
    <property type="entry name" value="GIY-YIG_UvrC_Cho"/>
    <property type="match status" value="1"/>
</dbReference>
<keyword evidence="3 7" id="KW-0228">DNA excision</keyword>
<name>L0EUC1_LIBCB</name>
<dbReference type="SUPFAM" id="SSF82771">
    <property type="entry name" value="GIY-YIG endonuclease"/>
    <property type="match status" value="1"/>
</dbReference>
<protein>
    <recommendedName>
        <fullName evidence="7">UvrABC system protein C</fullName>
        <shortName evidence="7">Protein UvrC</shortName>
    </recommendedName>
    <alternativeName>
        <fullName evidence="7">Excinuclease ABC subunit C</fullName>
    </alternativeName>
</protein>
<dbReference type="Pfam" id="PF01541">
    <property type="entry name" value="GIY-YIG"/>
    <property type="match status" value="1"/>
</dbReference>
<feature type="domain" description="UvrC family homology region profile" evidence="10">
    <location>
        <begin position="270"/>
        <end position="510"/>
    </location>
</feature>
<dbReference type="InterPro" id="IPR035901">
    <property type="entry name" value="GIY-YIG_endonuc_sf"/>
</dbReference>
<dbReference type="FunFam" id="3.40.1440.10:FF:000001">
    <property type="entry name" value="UvrABC system protein C"/>
    <property type="match status" value="1"/>
</dbReference>
<dbReference type="NCBIfam" id="TIGR00194">
    <property type="entry name" value="uvrC"/>
    <property type="match status" value="1"/>
</dbReference>
<feature type="domain" description="GIY-YIG" evidence="9">
    <location>
        <begin position="30"/>
        <end position="108"/>
    </location>
</feature>
<dbReference type="Pfam" id="PF22920">
    <property type="entry name" value="UvrC_RNaseH"/>
    <property type="match status" value="1"/>
</dbReference>
<dbReference type="Gene3D" id="3.40.1440.10">
    <property type="entry name" value="GIY-YIG endonuclease"/>
    <property type="match status" value="1"/>
</dbReference>
<dbReference type="PROSITE" id="PS50151">
    <property type="entry name" value="UVR"/>
    <property type="match status" value="1"/>
</dbReference>
<keyword evidence="4 7" id="KW-0267">Excision nuclease</keyword>
<evidence type="ECO:0000256" key="2">
    <source>
        <dbReference type="ARBA" id="ARBA00022763"/>
    </source>
</evidence>
<evidence type="ECO:0000256" key="5">
    <source>
        <dbReference type="ARBA" id="ARBA00023204"/>
    </source>
</evidence>
<dbReference type="Pfam" id="PF14520">
    <property type="entry name" value="HHH_5"/>
    <property type="match status" value="1"/>
</dbReference>
<dbReference type="Gene3D" id="3.30.420.340">
    <property type="entry name" value="UvrC, RNAse H endonuclease domain"/>
    <property type="match status" value="1"/>
</dbReference>
<comment type="subcellular location">
    <subcellularLocation>
        <location evidence="7">Cytoplasm</location>
    </subcellularLocation>
</comment>
<feature type="domain" description="UVR" evidence="8">
    <location>
        <begin position="219"/>
        <end position="254"/>
    </location>
</feature>
<dbReference type="GO" id="GO:0006289">
    <property type="term" value="P:nucleotide-excision repair"/>
    <property type="evidence" value="ECO:0007669"/>
    <property type="project" value="UniProtKB-UniRule"/>
</dbReference>
<dbReference type="GO" id="GO:0009381">
    <property type="term" value="F:excinuclease ABC activity"/>
    <property type="evidence" value="ECO:0007669"/>
    <property type="project" value="UniProtKB-UniRule"/>
</dbReference>
<dbReference type="GO" id="GO:0003677">
    <property type="term" value="F:DNA binding"/>
    <property type="evidence" value="ECO:0007669"/>
    <property type="project" value="UniProtKB-UniRule"/>
</dbReference>
<sequence>MKADVHIYDQNNPIINNNGIISKFVKNLTNSPGVYRMLDKDGHVLYVGKARNLQKRVASYTQNKGHSIRIKNMINQTANMEFITTHTEVEALLLEANLIKQLRPRFNVLMRDDKSFPYILITEGGKTASALYKHRGAHLKKGDYFGPFASTSAVERTINSLQRAFLLRTCSDSVFNCRTRPCLLFQIKRCSGPCTQEISNEEYEKLVNEAKSFLSGHSKNIKKEIACAMNKAANQENFESAAMYRDRLAALSYIQNHHDISIDTHETTDVFALYHEGGISCIQVFFFRFKQNWGNRTYFLKGDTQLSKAQVLSSFLTQFYDDKTCPQNILLSDNIEDIDLLKAAFYYKSGHKVKIIVPHQGKKRELVEQALMNSREAHKQKFAEETLQKQLLENFSKTFSLTYIPKRIEIYDNSHIMGSNAVGVVVVAGVEGFIKNQYRKFNICLNDINPGDDCGMMREVIKRRFQRLMKETPKFNSSAQSNNNISFPKWPDVLIIDGGQGQVNAVYSTLKDLGIQDYLTVIGIAKGPNRNAGFDRFFTQQKKYFVLAPRSAVLYFIQRLRDEAHRFAITTHRTNRKKGLIHSPLNDIPNIGPSRKHALLQYFGTIKEISNATPDDLAAVNGISKKIAHKIHSYFHKSDNY</sequence>
<dbReference type="eggNOG" id="COG0322">
    <property type="taxonomic scope" value="Bacteria"/>
</dbReference>
<evidence type="ECO:0000259" key="10">
    <source>
        <dbReference type="PROSITE" id="PS50165"/>
    </source>
</evidence>
<organism evidence="11 12">
    <name type="scientific">Liberibacter crescens (strain BT-1)</name>
    <dbReference type="NCBI Taxonomy" id="1215343"/>
    <lineage>
        <taxon>Bacteria</taxon>
        <taxon>Pseudomonadati</taxon>
        <taxon>Pseudomonadota</taxon>
        <taxon>Alphaproteobacteria</taxon>
        <taxon>Hyphomicrobiales</taxon>
        <taxon>Rhizobiaceae</taxon>
        <taxon>Liberibacter</taxon>
    </lineage>
</organism>
<evidence type="ECO:0000313" key="11">
    <source>
        <dbReference type="EMBL" id="AGA65144.1"/>
    </source>
</evidence>
<dbReference type="KEGG" id="lcc:B488_11520"/>
<evidence type="ECO:0000256" key="6">
    <source>
        <dbReference type="ARBA" id="ARBA00023236"/>
    </source>
</evidence>
<dbReference type="NCBIfam" id="NF001824">
    <property type="entry name" value="PRK00558.1-5"/>
    <property type="match status" value="1"/>
</dbReference>
<gene>
    <name evidence="7" type="primary">uvrC</name>
    <name evidence="11" type="ordered locus">B488_11520</name>
</gene>
<evidence type="ECO:0000256" key="1">
    <source>
        <dbReference type="ARBA" id="ARBA00022490"/>
    </source>
</evidence>
<dbReference type="PROSITE" id="PS50165">
    <property type="entry name" value="UVRC"/>
    <property type="match status" value="1"/>
</dbReference>
<dbReference type="InterPro" id="IPR050066">
    <property type="entry name" value="UvrABC_protein_C"/>
</dbReference>
<evidence type="ECO:0000256" key="4">
    <source>
        <dbReference type="ARBA" id="ARBA00022881"/>
    </source>
</evidence>
<dbReference type="RefSeq" id="WP_015273569.1">
    <property type="nucleotide sequence ID" value="NC_019907.1"/>
</dbReference>
<keyword evidence="6 7" id="KW-0742">SOS response</keyword>
<proteinExistence type="inferred from homology"/>
<dbReference type="InterPro" id="IPR047296">
    <property type="entry name" value="GIY-YIG_UvrC_Cho"/>
</dbReference>
<dbReference type="HAMAP" id="MF_00203">
    <property type="entry name" value="UvrC"/>
    <property type="match status" value="1"/>
</dbReference>
<accession>L0EUC1</accession>
<evidence type="ECO:0000256" key="7">
    <source>
        <dbReference type="HAMAP-Rule" id="MF_00203"/>
    </source>
</evidence>
<dbReference type="Gene3D" id="1.10.150.20">
    <property type="entry name" value="5' to 3' exonuclease, C-terminal subdomain"/>
    <property type="match status" value="1"/>
</dbReference>
<dbReference type="Proteomes" id="UP000010799">
    <property type="component" value="Chromosome"/>
</dbReference>
<comment type="function">
    <text evidence="7">The UvrABC repair system catalyzes the recognition and processing of DNA lesions. UvrC both incises the 5' and 3' sides of the lesion. The N-terminal half is responsible for the 3' incision and the C-terminal half is responsible for the 5' incision.</text>
</comment>
<dbReference type="InterPro" id="IPR001943">
    <property type="entry name" value="UVR_dom"/>
</dbReference>
<dbReference type="InterPro" id="IPR010994">
    <property type="entry name" value="RuvA_2-like"/>
</dbReference>
<keyword evidence="2 7" id="KW-0227">DNA damage</keyword>
<evidence type="ECO:0000313" key="12">
    <source>
        <dbReference type="Proteomes" id="UP000010799"/>
    </source>
</evidence>
<dbReference type="HOGENOM" id="CLU_014841_3_0_5"/>
<dbReference type="InterPro" id="IPR004791">
    <property type="entry name" value="UvrC"/>
</dbReference>
<dbReference type="SUPFAM" id="SSF46600">
    <property type="entry name" value="C-terminal UvrC-binding domain of UvrB"/>
    <property type="match status" value="1"/>
</dbReference>
<dbReference type="FunFam" id="3.30.420.340:FF:000001">
    <property type="entry name" value="UvrABC system protein C"/>
    <property type="match status" value="1"/>
</dbReference>
<dbReference type="SMART" id="SM00465">
    <property type="entry name" value="GIYc"/>
    <property type="match status" value="1"/>
</dbReference>
<dbReference type="GO" id="GO:0009380">
    <property type="term" value="C:excinuclease repair complex"/>
    <property type="evidence" value="ECO:0007669"/>
    <property type="project" value="InterPro"/>
</dbReference>
<dbReference type="PANTHER" id="PTHR30562">
    <property type="entry name" value="UVRC/OXIDOREDUCTASE"/>
    <property type="match status" value="1"/>
</dbReference>
<evidence type="ECO:0000259" key="9">
    <source>
        <dbReference type="PROSITE" id="PS50164"/>
    </source>
</evidence>
<dbReference type="SUPFAM" id="SSF47781">
    <property type="entry name" value="RuvA domain 2-like"/>
    <property type="match status" value="1"/>
</dbReference>
<dbReference type="STRING" id="1215343.B488_11520"/>
<dbReference type="InterPro" id="IPR036876">
    <property type="entry name" value="UVR_dom_sf"/>
</dbReference>
<dbReference type="GO" id="GO:0005737">
    <property type="term" value="C:cytoplasm"/>
    <property type="evidence" value="ECO:0007669"/>
    <property type="project" value="UniProtKB-SubCell"/>
</dbReference>
<dbReference type="InterPro" id="IPR038476">
    <property type="entry name" value="UvrC_RNase_H_dom_sf"/>
</dbReference>